<feature type="non-terminal residue" evidence="1">
    <location>
        <position position="23"/>
    </location>
</feature>
<reference evidence="1" key="1">
    <citation type="submission" date="2019-03" db="EMBL/GenBank/DDBJ databases">
        <title>Single cell metagenomics reveals metabolic interactions within the superorganism composed of flagellate Streblomastix strix and complex community of Bacteroidetes bacteria on its surface.</title>
        <authorList>
            <person name="Treitli S.C."/>
            <person name="Kolisko M."/>
            <person name="Husnik F."/>
            <person name="Keeling P."/>
            <person name="Hampl V."/>
        </authorList>
    </citation>
    <scope>NUCLEOTIDE SEQUENCE</scope>
    <source>
        <strain evidence="1">STM</strain>
    </source>
</reference>
<comment type="caution">
    <text evidence="1">The sequence shown here is derived from an EMBL/GenBank/DDBJ whole genome shotgun (WGS) entry which is preliminary data.</text>
</comment>
<dbReference type="PROSITE" id="PS51257">
    <property type="entry name" value="PROKAR_LIPOPROTEIN"/>
    <property type="match status" value="1"/>
</dbReference>
<protein>
    <submittedName>
        <fullName evidence="1">RagB/SusD family nutrient uptake outer membrane protein</fullName>
    </submittedName>
</protein>
<organism evidence="1">
    <name type="scientific">termite gut metagenome</name>
    <dbReference type="NCBI Taxonomy" id="433724"/>
    <lineage>
        <taxon>unclassified sequences</taxon>
        <taxon>metagenomes</taxon>
        <taxon>organismal metagenomes</taxon>
    </lineage>
</organism>
<sequence length="23" mass="2773">MKYKYSLKFFSYALFGLLTACDY</sequence>
<name>A0A5J4PK77_9ZZZZ</name>
<accession>A0A5J4PK77</accession>
<dbReference type="AlphaFoldDB" id="A0A5J4PK77"/>
<gene>
    <name evidence="1" type="ORF">EZS27_039603</name>
</gene>
<dbReference type="EMBL" id="SNRY01008299">
    <property type="protein sequence ID" value="KAA6308793.1"/>
    <property type="molecule type" value="Genomic_DNA"/>
</dbReference>
<evidence type="ECO:0000313" key="1">
    <source>
        <dbReference type="EMBL" id="KAA6308793.1"/>
    </source>
</evidence>
<proteinExistence type="predicted"/>